<dbReference type="Pfam" id="PF00561">
    <property type="entry name" value="Abhydrolase_1"/>
    <property type="match status" value="1"/>
</dbReference>
<sequence>MTQVRTHPLPIQFAGEAGPLAADRWPADNPRGSVVMLHGGGQTRHSWDHAACDLAADRWTVYTVDARGHGDSAWSPEGDYGIDALVRDTQRVLEQIPGIDDTPGVPPVLVGASVGGMTSIVAEGEFGPCARALVLVDITPRAEPDGVRRISEFMRGAPNGFDSLEDVADAVAAYQPHRARPANIEGLRKNVRMQEDGRLYWHWDPQFHRSGSNLDDPVGNYERLVRAAARITVPTLLIRGGKSDVVSLEGVAELRALIPHAIYASAVDAGHMVAGDDNAVFVSEVAEFLDHLT</sequence>
<evidence type="ECO:0000313" key="2">
    <source>
        <dbReference type="EMBL" id="KOS55252.1"/>
    </source>
</evidence>
<protein>
    <recommendedName>
        <fullName evidence="1">AB hydrolase-1 domain-containing protein</fullName>
    </recommendedName>
</protein>
<dbReference type="InterPro" id="IPR050228">
    <property type="entry name" value="Carboxylesterase_BioH"/>
</dbReference>
<name>A0A0M8PLQ8_RHORH</name>
<dbReference type="AlphaFoldDB" id="A0A0M8PLQ8"/>
<dbReference type="Proteomes" id="UP000037712">
    <property type="component" value="Unassembled WGS sequence"/>
</dbReference>
<dbReference type="SUPFAM" id="SSF53474">
    <property type="entry name" value="alpha/beta-Hydrolases"/>
    <property type="match status" value="1"/>
</dbReference>
<evidence type="ECO:0000313" key="3">
    <source>
        <dbReference type="Proteomes" id="UP000037712"/>
    </source>
</evidence>
<dbReference type="InterPro" id="IPR029058">
    <property type="entry name" value="AB_hydrolase_fold"/>
</dbReference>
<reference evidence="2 3" key="1">
    <citation type="journal article" date="2015" name="Genome Announc.">
        <title>Draft Genome Sequence of Rhodococcus rhodochrous Strain KG-21, a Soil Isolate from Oil Fields of Krishna-Godavari Basin, India.</title>
        <authorList>
            <person name="Dawar C."/>
            <person name="Aggarwal R.K."/>
        </authorList>
    </citation>
    <scope>NUCLEOTIDE SEQUENCE [LARGE SCALE GENOMIC DNA]</scope>
    <source>
        <strain evidence="2 3">KG-21</strain>
    </source>
</reference>
<comment type="caution">
    <text evidence="2">The sequence shown here is derived from an EMBL/GenBank/DDBJ whole genome shotgun (WGS) entry which is preliminary data.</text>
</comment>
<dbReference type="EMBL" id="AZYO01000042">
    <property type="protein sequence ID" value="KOS55252.1"/>
    <property type="molecule type" value="Genomic_DNA"/>
</dbReference>
<dbReference type="Gene3D" id="3.40.50.1820">
    <property type="entry name" value="alpha/beta hydrolase"/>
    <property type="match status" value="1"/>
</dbReference>
<organism evidence="2 3">
    <name type="scientific">Rhodococcus rhodochrous KG-21</name>
    <dbReference type="NCBI Taxonomy" id="1441923"/>
    <lineage>
        <taxon>Bacteria</taxon>
        <taxon>Bacillati</taxon>
        <taxon>Actinomycetota</taxon>
        <taxon>Actinomycetes</taxon>
        <taxon>Mycobacteriales</taxon>
        <taxon>Nocardiaceae</taxon>
        <taxon>Rhodococcus</taxon>
    </lineage>
</organism>
<dbReference type="PANTHER" id="PTHR43194:SF2">
    <property type="entry name" value="PEROXISOMAL MEMBRANE PROTEIN LPX1"/>
    <property type="match status" value="1"/>
</dbReference>
<evidence type="ECO:0000259" key="1">
    <source>
        <dbReference type="Pfam" id="PF00561"/>
    </source>
</evidence>
<dbReference type="GO" id="GO:0003824">
    <property type="term" value="F:catalytic activity"/>
    <property type="evidence" value="ECO:0007669"/>
    <property type="project" value="UniProtKB-ARBA"/>
</dbReference>
<feature type="domain" description="AB hydrolase-1" evidence="1">
    <location>
        <begin position="33"/>
        <end position="273"/>
    </location>
</feature>
<gene>
    <name evidence="2" type="ORF">Z051_15820</name>
</gene>
<dbReference type="PANTHER" id="PTHR43194">
    <property type="entry name" value="HYDROLASE ALPHA/BETA FOLD FAMILY"/>
    <property type="match status" value="1"/>
</dbReference>
<dbReference type="RefSeq" id="WP_054373483.1">
    <property type="nucleotide sequence ID" value="NZ_AZYO01000042.1"/>
</dbReference>
<dbReference type="PATRIC" id="fig|1441923.3.peg.3466"/>
<reference evidence="3" key="2">
    <citation type="submission" date="2015-01" db="EMBL/GenBank/DDBJ databases">
        <title>Draft genome sequence of potential hydrocarbon metabolising strain of Rhodococcus rhodochrous.</title>
        <authorList>
            <person name="Aggarwal R.K."/>
            <person name="Dawar C."/>
        </authorList>
    </citation>
    <scope>NUCLEOTIDE SEQUENCE [LARGE SCALE GENOMIC DNA]</scope>
    <source>
        <strain evidence="3">KG-21</strain>
    </source>
</reference>
<dbReference type="InterPro" id="IPR000073">
    <property type="entry name" value="AB_hydrolase_1"/>
</dbReference>
<accession>A0A0M8PLQ8</accession>
<proteinExistence type="predicted"/>